<proteinExistence type="predicted"/>
<evidence type="ECO:0000313" key="2">
    <source>
        <dbReference type="EMBL" id="POR36184.1"/>
    </source>
</evidence>
<reference evidence="2 3" key="1">
    <citation type="submission" date="2018-01" db="EMBL/GenBank/DDBJ databases">
        <title>Harnessing the power of phylogenomics to disentangle the directionality and signatures of interkingdom host jumping in the parasitic fungal genus Tolypocladium.</title>
        <authorList>
            <person name="Quandt C.A."/>
            <person name="Patterson W."/>
            <person name="Spatafora J.W."/>
        </authorList>
    </citation>
    <scope>NUCLEOTIDE SEQUENCE [LARGE SCALE GENOMIC DNA]</scope>
    <source>
        <strain evidence="2 3">NRBC 100945</strain>
    </source>
</reference>
<dbReference type="AlphaFoldDB" id="A0A2S4L171"/>
<protein>
    <recommendedName>
        <fullName evidence="4">Pentatricopeptide repeat domain-containing protein</fullName>
    </recommendedName>
</protein>
<feature type="compositionally biased region" description="Basic and acidic residues" evidence="1">
    <location>
        <begin position="627"/>
        <end position="643"/>
    </location>
</feature>
<dbReference type="STRING" id="94208.A0A2S4L171"/>
<dbReference type="EMBL" id="PKSG01000354">
    <property type="protein sequence ID" value="POR36184.1"/>
    <property type="molecule type" value="Genomic_DNA"/>
</dbReference>
<organism evidence="2 3">
    <name type="scientific">Tolypocladium paradoxum</name>
    <dbReference type="NCBI Taxonomy" id="94208"/>
    <lineage>
        <taxon>Eukaryota</taxon>
        <taxon>Fungi</taxon>
        <taxon>Dikarya</taxon>
        <taxon>Ascomycota</taxon>
        <taxon>Pezizomycotina</taxon>
        <taxon>Sordariomycetes</taxon>
        <taxon>Hypocreomycetidae</taxon>
        <taxon>Hypocreales</taxon>
        <taxon>Ophiocordycipitaceae</taxon>
        <taxon>Tolypocladium</taxon>
    </lineage>
</organism>
<comment type="caution">
    <text evidence="2">The sequence shown here is derived from an EMBL/GenBank/DDBJ whole genome shotgun (WGS) entry which is preliminary data.</text>
</comment>
<dbReference type="OrthoDB" id="185373at2759"/>
<dbReference type="Proteomes" id="UP000237481">
    <property type="component" value="Unassembled WGS sequence"/>
</dbReference>
<feature type="region of interest" description="Disordered" evidence="1">
    <location>
        <begin position="619"/>
        <end position="664"/>
    </location>
</feature>
<name>A0A2S4L171_9HYPO</name>
<evidence type="ECO:0000313" key="3">
    <source>
        <dbReference type="Proteomes" id="UP000237481"/>
    </source>
</evidence>
<evidence type="ECO:0008006" key="4">
    <source>
        <dbReference type="Google" id="ProtNLM"/>
    </source>
</evidence>
<gene>
    <name evidence="2" type="ORF">TPAR_03621</name>
</gene>
<keyword evidence="3" id="KW-1185">Reference proteome</keyword>
<evidence type="ECO:0000256" key="1">
    <source>
        <dbReference type="SAM" id="MobiDB-lite"/>
    </source>
</evidence>
<feature type="region of interest" description="Disordered" evidence="1">
    <location>
        <begin position="81"/>
        <end position="100"/>
    </location>
</feature>
<accession>A0A2S4L171</accession>
<sequence>MQSLWSRAGQAHRCGCRACSTAVGAVGRRTVAAARRRKPTFAEIFTACYSSVFATAAIVDAVRKEDRRRELDRQLDDARRELSDLQDRGPSASLNDSSRTTDLTIQQMDALWRTLKAIYSNRPFMKEIDKPATISVSEIVSSLKSDYYGCPGEASMRGVRQTDYERLERAIIAEETDKSILSRESRNRMQLFNESSSIEHLVRQLLRRAEILDQGSSPSPSFEEARELAESGHANFTFRSIDPGRAKKNTSVLNRRLRSLVDAPKLGLKERIGRVCYNLLVSAHPPDMHTYNTLIVAFDKAGHHCFADALVHSFFHERLLRPTPSTFVAILNHYKATNNHGKFLRALACLTGADSHTGAKIGRRHIKDIENSPVLSKWAADTKRRTRTGDWVWEHVPLNLALVEEVLTGLLHFKLFDQAASFFVTCMRSGVGLSSRVAKQVLDECIIALDWKAAVRLIRGFTNNNQKWRTALLTADRVANSYLVSRIYALLDLCGLQTPGQPASEACLANLNISGPKLGQFLEALEESRLELPGLPTVALESQVAKDGDLVARSKSRLLQIESIWKEYVSVRKTTISIESKLLYPQFSTQFRTAMALHISGAATERSMQLSQDFAELVSGAESDSSTGDRRAEAERRDHRGLQEEEATELPGTTTAHALSRGAAATRGKRVIEGLAVRPKGLLTWPAPGRREVYSEGRQWAVGA</sequence>